<protein>
    <recommendedName>
        <fullName evidence="7">Ribosomal RNA-processing protein 41</fullName>
    </recommendedName>
</protein>
<comment type="subunit">
    <text evidence="6">Component of the RNA exosome complex. Specifically part of the catalytically inactive RNA exosome core complex (Exo-9) which may associate with the catalytic subunits RRP6 and DIS3 in cytoplasmic- and nuclear-specific RNA exosome complex forms. Exo-9 is formed by a hexameric base ring of RNase PH domain-containing subunits and a cap ring consisting of CSL4, RRP4 and RRP40.</text>
</comment>
<dbReference type="GO" id="GO:0005840">
    <property type="term" value="C:ribosome"/>
    <property type="evidence" value="ECO:0007669"/>
    <property type="project" value="UniProtKB-KW"/>
</dbReference>
<dbReference type="InterPro" id="IPR001247">
    <property type="entry name" value="ExoRNase_PH_dom1"/>
</dbReference>
<gene>
    <name evidence="10" type="ORF">BD626DRAFT_173705</name>
</gene>
<feature type="domain" description="Exoribonuclease phosphorolytic" evidence="8">
    <location>
        <begin position="22"/>
        <end position="152"/>
    </location>
</feature>
<evidence type="ECO:0000256" key="2">
    <source>
        <dbReference type="ARBA" id="ARBA00004604"/>
    </source>
</evidence>
<comment type="caution">
    <text evidence="10">The sequence shown here is derived from an EMBL/GenBank/DDBJ whole genome shotgun (WGS) entry which is preliminary data.</text>
</comment>
<evidence type="ECO:0000256" key="4">
    <source>
        <dbReference type="ARBA" id="ARBA00022490"/>
    </source>
</evidence>
<dbReference type="InterPro" id="IPR020568">
    <property type="entry name" value="Ribosomal_Su5_D2-typ_SF"/>
</dbReference>
<comment type="similarity">
    <text evidence="3">Belongs to the RNase PH family.</text>
</comment>
<dbReference type="CDD" id="cd11370">
    <property type="entry name" value="RNase_PH_RRP41"/>
    <property type="match status" value="1"/>
</dbReference>
<feature type="domain" description="Exoribonuclease phosphorolytic" evidence="9">
    <location>
        <begin position="155"/>
        <end position="218"/>
    </location>
</feature>
<dbReference type="AlphaFoldDB" id="A0A550C2H8"/>
<dbReference type="SUPFAM" id="SSF55666">
    <property type="entry name" value="Ribonuclease PH domain 2-like"/>
    <property type="match status" value="1"/>
</dbReference>
<evidence type="ECO:0000256" key="6">
    <source>
        <dbReference type="ARBA" id="ARBA00063066"/>
    </source>
</evidence>
<dbReference type="PANTHER" id="PTHR11953">
    <property type="entry name" value="EXOSOME COMPLEX COMPONENT"/>
    <property type="match status" value="1"/>
</dbReference>
<dbReference type="PANTHER" id="PTHR11953:SF0">
    <property type="entry name" value="EXOSOME COMPLEX COMPONENT RRP41"/>
    <property type="match status" value="1"/>
</dbReference>
<dbReference type="OrthoDB" id="437922at2759"/>
<dbReference type="GO" id="GO:0000176">
    <property type="term" value="C:nuclear exosome (RNase complex)"/>
    <property type="evidence" value="ECO:0007669"/>
    <property type="project" value="UniProtKB-ARBA"/>
</dbReference>
<dbReference type="Proteomes" id="UP000320762">
    <property type="component" value="Unassembled WGS sequence"/>
</dbReference>
<dbReference type="Pfam" id="PF03725">
    <property type="entry name" value="RNase_PH_C"/>
    <property type="match status" value="1"/>
</dbReference>
<dbReference type="Pfam" id="PF01138">
    <property type="entry name" value="RNase_PH"/>
    <property type="match status" value="1"/>
</dbReference>
<dbReference type="GO" id="GO:0003723">
    <property type="term" value="F:RNA binding"/>
    <property type="evidence" value="ECO:0007669"/>
    <property type="project" value="TreeGrafter"/>
</dbReference>
<evidence type="ECO:0000313" key="11">
    <source>
        <dbReference type="Proteomes" id="UP000320762"/>
    </source>
</evidence>
<dbReference type="SUPFAM" id="SSF54211">
    <property type="entry name" value="Ribosomal protein S5 domain 2-like"/>
    <property type="match status" value="1"/>
</dbReference>
<dbReference type="EMBL" id="VDMD01000031">
    <property type="protein sequence ID" value="TRM58968.1"/>
    <property type="molecule type" value="Genomic_DNA"/>
</dbReference>
<dbReference type="GO" id="GO:0016075">
    <property type="term" value="P:rRNA catabolic process"/>
    <property type="evidence" value="ECO:0007669"/>
    <property type="project" value="TreeGrafter"/>
</dbReference>
<evidence type="ECO:0000259" key="8">
    <source>
        <dbReference type="Pfam" id="PF01138"/>
    </source>
</evidence>
<organism evidence="10 11">
    <name type="scientific">Schizophyllum amplum</name>
    <dbReference type="NCBI Taxonomy" id="97359"/>
    <lineage>
        <taxon>Eukaryota</taxon>
        <taxon>Fungi</taxon>
        <taxon>Dikarya</taxon>
        <taxon>Basidiomycota</taxon>
        <taxon>Agaricomycotina</taxon>
        <taxon>Agaricomycetes</taxon>
        <taxon>Agaricomycetidae</taxon>
        <taxon>Agaricales</taxon>
        <taxon>Schizophyllaceae</taxon>
        <taxon>Schizophyllum</taxon>
    </lineage>
</organism>
<dbReference type="InterPro" id="IPR036345">
    <property type="entry name" value="ExoRNase_PH_dom2_sf"/>
</dbReference>
<dbReference type="GO" id="GO:0071051">
    <property type="term" value="P:poly(A)-dependent snoRNA 3'-end processing"/>
    <property type="evidence" value="ECO:0007669"/>
    <property type="project" value="TreeGrafter"/>
</dbReference>
<dbReference type="InterPro" id="IPR050080">
    <property type="entry name" value="RNase_PH"/>
</dbReference>
<reference evidence="10 11" key="1">
    <citation type="journal article" date="2019" name="New Phytol.">
        <title>Comparative genomics reveals unique wood-decay strategies and fruiting body development in the Schizophyllaceae.</title>
        <authorList>
            <person name="Almasi E."/>
            <person name="Sahu N."/>
            <person name="Krizsan K."/>
            <person name="Balint B."/>
            <person name="Kovacs G.M."/>
            <person name="Kiss B."/>
            <person name="Cseklye J."/>
            <person name="Drula E."/>
            <person name="Henrissat B."/>
            <person name="Nagy I."/>
            <person name="Chovatia M."/>
            <person name="Adam C."/>
            <person name="LaButti K."/>
            <person name="Lipzen A."/>
            <person name="Riley R."/>
            <person name="Grigoriev I.V."/>
            <person name="Nagy L.G."/>
        </authorList>
    </citation>
    <scope>NUCLEOTIDE SEQUENCE [LARGE SCALE GENOMIC DNA]</scope>
    <source>
        <strain evidence="10 11">NL-1724</strain>
    </source>
</reference>
<keyword evidence="4" id="KW-0963">Cytoplasm</keyword>
<dbReference type="Gene3D" id="3.30.230.70">
    <property type="entry name" value="GHMP Kinase, N-terminal domain"/>
    <property type="match status" value="1"/>
</dbReference>
<evidence type="ECO:0000256" key="1">
    <source>
        <dbReference type="ARBA" id="ARBA00004496"/>
    </source>
</evidence>
<dbReference type="InterPro" id="IPR027408">
    <property type="entry name" value="PNPase/RNase_PH_dom_sf"/>
</dbReference>
<keyword evidence="10" id="KW-0687">Ribonucleoprotein</keyword>
<keyword evidence="5" id="KW-0271">Exosome</keyword>
<evidence type="ECO:0000256" key="7">
    <source>
        <dbReference type="ARBA" id="ARBA00077929"/>
    </source>
</evidence>
<name>A0A550C2H8_9AGAR</name>
<evidence type="ECO:0000313" key="10">
    <source>
        <dbReference type="EMBL" id="TRM58968.1"/>
    </source>
</evidence>
<accession>A0A550C2H8</accession>
<dbReference type="FunFam" id="3.30.230.70:FF:000004">
    <property type="entry name" value="Exosome complex component Rrp41"/>
    <property type="match status" value="1"/>
</dbReference>
<proteinExistence type="inferred from homology"/>
<dbReference type="GO" id="GO:0005730">
    <property type="term" value="C:nucleolus"/>
    <property type="evidence" value="ECO:0007669"/>
    <property type="project" value="UniProtKB-SubCell"/>
</dbReference>
<dbReference type="GO" id="GO:0000177">
    <property type="term" value="C:cytoplasmic exosome (RNase complex)"/>
    <property type="evidence" value="ECO:0007669"/>
    <property type="project" value="TreeGrafter"/>
</dbReference>
<dbReference type="STRING" id="97359.A0A550C2H8"/>
<comment type="subcellular location">
    <subcellularLocation>
        <location evidence="1">Cytoplasm</location>
    </subcellularLocation>
    <subcellularLocation>
        <location evidence="2">Nucleus</location>
        <location evidence="2">Nucleolus</location>
    </subcellularLocation>
</comment>
<keyword evidence="11" id="KW-1185">Reference proteome</keyword>
<dbReference type="GO" id="GO:0071028">
    <property type="term" value="P:nuclear mRNA surveillance"/>
    <property type="evidence" value="ECO:0007669"/>
    <property type="project" value="TreeGrafter"/>
</dbReference>
<sequence length="259" mass="28675">MASRIEILNAHGYRSDGRKQYELRDMTIDLSQRASADGSALVSHGLTQVLVSVYGPREPKQRSQSLHDRATINVEVGTAPFSSGERRKRGRGDKRVQELCYTVQQTFEPVIMTSIYPRSTIDIFITILQQDGSLIPACVNATTMALICAGVPLLDFVCAVSAGVHDTHSMLDLTTLEENDLPWVNVAVMPKTSKVVMVGLETRLHVQRFEDMFRIALDASKVLHSEMKAAIQDRTNRFTIAMSVVKGPGQKPADDDMID</sequence>
<evidence type="ECO:0000256" key="3">
    <source>
        <dbReference type="ARBA" id="ARBA00006678"/>
    </source>
</evidence>
<keyword evidence="10" id="KW-0689">Ribosomal protein</keyword>
<dbReference type="InterPro" id="IPR015847">
    <property type="entry name" value="ExoRNase_PH_dom2"/>
</dbReference>
<evidence type="ECO:0000256" key="5">
    <source>
        <dbReference type="ARBA" id="ARBA00022835"/>
    </source>
</evidence>
<evidence type="ECO:0000259" key="9">
    <source>
        <dbReference type="Pfam" id="PF03725"/>
    </source>
</evidence>
<dbReference type="GO" id="GO:0034475">
    <property type="term" value="P:U4 snRNA 3'-end processing"/>
    <property type="evidence" value="ECO:0007669"/>
    <property type="project" value="TreeGrafter"/>
</dbReference>